<keyword evidence="1" id="KW-0812">Transmembrane</keyword>
<sequence>MPTSNHPNSRAQRPLPTLALTGLVLALGVPLAIVAIILERVFVRDVVLGSKTINTGPDSTKTLSFSLLTGPGDAVNAAASISIICSITLILGMWIVRHFSGRNIWGWMLIVPGIANVLGQMGCLAGAFILQAKNGEAKSADEVTFVGGKYITGGKLYTRDAWACMMDKYFHEREGDWAGKACSDLRTGRILIIPMLLCSLVLASLALWQVQRRGGIRWLLHGVGKHSNKPESIGL</sequence>
<organism evidence="2 3">
    <name type="scientific">Polyplosphaeria fusca</name>
    <dbReference type="NCBI Taxonomy" id="682080"/>
    <lineage>
        <taxon>Eukaryota</taxon>
        <taxon>Fungi</taxon>
        <taxon>Dikarya</taxon>
        <taxon>Ascomycota</taxon>
        <taxon>Pezizomycotina</taxon>
        <taxon>Dothideomycetes</taxon>
        <taxon>Pleosporomycetidae</taxon>
        <taxon>Pleosporales</taxon>
        <taxon>Tetraplosphaeriaceae</taxon>
        <taxon>Polyplosphaeria</taxon>
    </lineage>
</organism>
<dbReference type="Proteomes" id="UP000799444">
    <property type="component" value="Unassembled WGS sequence"/>
</dbReference>
<evidence type="ECO:0000313" key="3">
    <source>
        <dbReference type="Proteomes" id="UP000799444"/>
    </source>
</evidence>
<reference evidence="2" key="1">
    <citation type="journal article" date="2020" name="Stud. Mycol.">
        <title>101 Dothideomycetes genomes: a test case for predicting lifestyles and emergence of pathogens.</title>
        <authorList>
            <person name="Haridas S."/>
            <person name="Albert R."/>
            <person name="Binder M."/>
            <person name="Bloem J."/>
            <person name="Labutti K."/>
            <person name="Salamov A."/>
            <person name="Andreopoulos B."/>
            <person name="Baker S."/>
            <person name="Barry K."/>
            <person name="Bills G."/>
            <person name="Bluhm B."/>
            <person name="Cannon C."/>
            <person name="Castanera R."/>
            <person name="Culley D."/>
            <person name="Daum C."/>
            <person name="Ezra D."/>
            <person name="Gonzalez J."/>
            <person name="Henrissat B."/>
            <person name="Kuo A."/>
            <person name="Liang C."/>
            <person name="Lipzen A."/>
            <person name="Lutzoni F."/>
            <person name="Magnuson J."/>
            <person name="Mondo S."/>
            <person name="Nolan M."/>
            <person name="Ohm R."/>
            <person name="Pangilinan J."/>
            <person name="Park H.-J."/>
            <person name="Ramirez L."/>
            <person name="Alfaro M."/>
            <person name="Sun H."/>
            <person name="Tritt A."/>
            <person name="Yoshinaga Y."/>
            <person name="Zwiers L.-H."/>
            <person name="Turgeon B."/>
            <person name="Goodwin S."/>
            <person name="Spatafora J."/>
            <person name="Crous P."/>
            <person name="Grigoriev I."/>
        </authorList>
    </citation>
    <scope>NUCLEOTIDE SEQUENCE</scope>
    <source>
        <strain evidence="2">CBS 125425</strain>
    </source>
</reference>
<dbReference type="OrthoDB" id="3782375at2759"/>
<name>A0A9P4RAE6_9PLEO</name>
<gene>
    <name evidence="2" type="ORF">EJ04DRAFT_507527</name>
</gene>
<comment type="caution">
    <text evidence="2">The sequence shown here is derived from an EMBL/GenBank/DDBJ whole genome shotgun (WGS) entry which is preliminary data.</text>
</comment>
<keyword evidence="3" id="KW-1185">Reference proteome</keyword>
<protein>
    <submittedName>
        <fullName evidence="2">Uncharacterized protein</fullName>
    </submittedName>
</protein>
<feature type="transmembrane region" description="Helical" evidence="1">
    <location>
        <begin position="18"/>
        <end position="38"/>
    </location>
</feature>
<feature type="transmembrane region" description="Helical" evidence="1">
    <location>
        <begin position="74"/>
        <end position="96"/>
    </location>
</feature>
<dbReference type="AlphaFoldDB" id="A0A9P4RAE6"/>
<feature type="transmembrane region" description="Helical" evidence="1">
    <location>
        <begin position="190"/>
        <end position="208"/>
    </location>
</feature>
<dbReference type="EMBL" id="ML996098">
    <property type="protein sequence ID" value="KAF2741110.1"/>
    <property type="molecule type" value="Genomic_DNA"/>
</dbReference>
<keyword evidence="1" id="KW-1133">Transmembrane helix</keyword>
<evidence type="ECO:0000256" key="1">
    <source>
        <dbReference type="SAM" id="Phobius"/>
    </source>
</evidence>
<keyword evidence="1" id="KW-0472">Membrane</keyword>
<feature type="transmembrane region" description="Helical" evidence="1">
    <location>
        <begin position="108"/>
        <end position="130"/>
    </location>
</feature>
<evidence type="ECO:0000313" key="2">
    <source>
        <dbReference type="EMBL" id="KAF2741110.1"/>
    </source>
</evidence>
<accession>A0A9P4RAE6</accession>
<proteinExistence type="predicted"/>